<evidence type="ECO:0000256" key="1">
    <source>
        <dbReference type="SAM" id="Coils"/>
    </source>
</evidence>
<dbReference type="GO" id="GO:0031511">
    <property type="term" value="C:Mis6-Sim4 complex"/>
    <property type="evidence" value="ECO:0007669"/>
    <property type="project" value="InterPro"/>
</dbReference>
<comment type="caution">
    <text evidence="3">The sequence shown here is derived from an EMBL/GenBank/DDBJ whole genome shotgun (WGS) entry which is preliminary data.</text>
</comment>
<dbReference type="PANTHER" id="PTHR42040">
    <property type="entry name" value="INNER KINETOCHORE SUBUNIT FTA4"/>
    <property type="match status" value="1"/>
</dbReference>
<dbReference type="Pfam" id="PF13093">
    <property type="entry name" value="FTA4"/>
    <property type="match status" value="1"/>
</dbReference>
<feature type="compositionally biased region" description="Basic and acidic residues" evidence="2">
    <location>
        <begin position="314"/>
        <end position="327"/>
    </location>
</feature>
<gene>
    <name evidence="3" type="ORF">SMACR_02693</name>
</gene>
<dbReference type="AlphaFoldDB" id="A0A8S9A320"/>
<dbReference type="OMA" id="KQHNRIV"/>
<name>A0A8S9A320_SORMA</name>
<feature type="region of interest" description="Disordered" evidence="2">
    <location>
        <begin position="280"/>
        <end position="327"/>
    </location>
</feature>
<protein>
    <recommendedName>
        <fullName evidence="5">Kinetochore protein</fullName>
    </recommendedName>
</protein>
<feature type="region of interest" description="Disordered" evidence="2">
    <location>
        <begin position="21"/>
        <end position="47"/>
    </location>
</feature>
<proteinExistence type="predicted"/>
<dbReference type="PANTHER" id="PTHR42040:SF1">
    <property type="entry name" value="INNER KINETOCHORE SUBUNIT FTA4"/>
    <property type="match status" value="1"/>
</dbReference>
<organism evidence="3 4">
    <name type="scientific">Sordaria macrospora</name>
    <dbReference type="NCBI Taxonomy" id="5147"/>
    <lineage>
        <taxon>Eukaryota</taxon>
        <taxon>Fungi</taxon>
        <taxon>Dikarya</taxon>
        <taxon>Ascomycota</taxon>
        <taxon>Pezizomycotina</taxon>
        <taxon>Sordariomycetes</taxon>
        <taxon>Sordariomycetidae</taxon>
        <taxon>Sordariales</taxon>
        <taxon>Sordariaceae</taxon>
        <taxon>Sordaria</taxon>
    </lineage>
</organism>
<feature type="compositionally biased region" description="Gly residues" evidence="2">
    <location>
        <begin position="227"/>
        <end position="246"/>
    </location>
</feature>
<feature type="compositionally biased region" description="Basic and acidic residues" evidence="2">
    <location>
        <begin position="280"/>
        <end position="298"/>
    </location>
</feature>
<evidence type="ECO:0000313" key="3">
    <source>
        <dbReference type="EMBL" id="KAA8636369.1"/>
    </source>
</evidence>
<dbReference type="Proteomes" id="UP000433876">
    <property type="component" value="Unassembled WGS sequence"/>
</dbReference>
<reference evidence="3 4" key="1">
    <citation type="submission" date="2017-07" db="EMBL/GenBank/DDBJ databases">
        <title>Genome sequence of the Sordaria macrospora wild type strain R19027.</title>
        <authorList>
            <person name="Nowrousian M."/>
            <person name="Teichert I."/>
            <person name="Kueck U."/>
        </authorList>
    </citation>
    <scope>NUCLEOTIDE SEQUENCE [LARGE SCALE GENOMIC DNA]</scope>
    <source>
        <strain evidence="3 4">R19027</strain>
        <tissue evidence="3">Mycelium</tissue>
    </source>
</reference>
<keyword evidence="1" id="KW-0175">Coiled coil</keyword>
<evidence type="ECO:0000256" key="2">
    <source>
        <dbReference type="SAM" id="MobiDB-lite"/>
    </source>
</evidence>
<evidence type="ECO:0000313" key="4">
    <source>
        <dbReference type="Proteomes" id="UP000433876"/>
    </source>
</evidence>
<sequence length="327" mass="36275">MLPPPTILSLKSDFLTTQTRTLSQPLAPSRTFLSSSENDQDQDQDHDIIPQKPLTEALTKLNHLLTQHSRRAYPPVATRHVAEQIDKLYFTVTSTSSTSTSTALAKGHQVGDDEGDVEEDEDAQAWLRVNADLTLPRIITSIPDSWSSISSKEAEEYPMEARRFEELVARLKELDGQKRKVLERVARLRKIRGLVEVFEDSDSNSKDQDCLNVNAGGEAGRERETGEGTGGVERPGGGAAGGGGGMKAVQENLVTKNGEMEAELQRMRVLLARVGGRVEKLDKERAEKEKEKEREKGSGRRKRAREGEDGEGPSDERKKVDRLLESF</sequence>
<feature type="compositionally biased region" description="Polar residues" evidence="2">
    <location>
        <begin position="21"/>
        <end position="37"/>
    </location>
</feature>
<feature type="region of interest" description="Disordered" evidence="2">
    <location>
        <begin position="202"/>
        <end position="250"/>
    </location>
</feature>
<dbReference type="InterPro" id="IPR025207">
    <property type="entry name" value="Sim4_Fta4"/>
</dbReference>
<dbReference type="EMBL" id="NMPR01000004">
    <property type="protein sequence ID" value="KAA8636369.1"/>
    <property type="molecule type" value="Genomic_DNA"/>
</dbReference>
<feature type="coiled-coil region" evidence="1">
    <location>
        <begin position="164"/>
        <end position="191"/>
    </location>
</feature>
<dbReference type="VEuPathDB" id="FungiDB:SMAC_02693"/>
<evidence type="ECO:0008006" key="5">
    <source>
        <dbReference type="Google" id="ProtNLM"/>
    </source>
</evidence>
<accession>A0A8S9A320</accession>